<feature type="chain" id="PRO_5003260682" description="DUF6754 domain-containing protein" evidence="2">
    <location>
        <begin position="43"/>
        <end position="413"/>
    </location>
</feature>
<dbReference type="RefSeq" id="WP_013629697.1">
    <property type="nucleotide sequence ID" value="NC_015174.1"/>
</dbReference>
<evidence type="ECO:0000313" key="4">
    <source>
        <dbReference type="EMBL" id="ADY60978.1"/>
    </source>
</evidence>
<dbReference type="AlphaFoldDB" id="F0SM23"/>
<feature type="domain" description="DUF6754" evidence="3">
    <location>
        <begin position="161"/>
        <end position="408"/>
    </location>
</feature>
<dbReference type="OrthoDB" id="9783046at2"/>
<dbReference type="Proteomes" id="UP000006860">
    <property type="component" value="Chromosome"/>
</dbReference>
<name>F0SM23_RUBBR</name>
<dbReference type="STRING" id="756272.Plabr_3381"/>
<accession>F0SM23</accession>
<dbReference type="EMBL" id="CP002546">
    <property type="protein sequence ID" value="ADY60978.1"/>
    <property type="molecule type" value="Genomic_DNA"/>
</dbReference>
<proteinExistence type="predicted"/>
<dbReference type="HOGENOM" id="CLU_665461_0_0_0"/>
<keyword evidence="1" id="KW-0812">Transmembrane</keyword>
<dbReference type="eggNOG" id="ENOG502ZASA">
    <property type="taxonomic scope" value="Bacteria"/>
</dbReference>
<feature type="signal peptide" evidence="2">
    <location>
        <begin position="1"/>
        <end position="42"/>
    </location>
</feature>
<protein>
    <recommendedName>
        <fullName evidence="3">DUF6754 domain-containing protein</fullName>
    </recommendedName>
</protein>
<evidence type="ECO:0000256" key="2">
    <source>
        <dbReference type="SAM" id="SignalP"/>
    </source>
</evidence>
<feature type="transmembrane region" description="Helical" evidence="1">
    <location>
        <begin position="170"/>
        <end position="190"/>
    </location>
</feature>
<feature type="transmembrane region" description="Helical" evidence="1">
    <location>
        <begin position="392"/>
        <end position="410"/>
    </location>
</feature>
<dbReference type="KEGG" id="pbs:Plabr_3381"/>
<evidence type="ECO:0000256" key="1">
    <source>
        <dbReference type="SAM" id="Phobius"/>
    </source>
</evidence>
<sequence length="413" mass="44769">MHRYATQFASHGRRFQTPGWLVRLACLLALLCAGSMTDVASAQERTESSSVLSVEDRPWDNGDSLQVEITLAEAQFEALTAEEPTATLLLAQGGAYGELYSTVAEFPPNDGGWEVDDKKRQLTRRISELSSDHEYFYRVLLKNAAGEVSLLAETETARSPERQWFLGDKLPLAIVGIVICGSVILFIEIAKTGRELKVRKIAGLEAVDEAVGRATEMGRSVLYVPGIQDMNDIQTIAGLNILSHVARVAAEFDAKVEVPTSRALVMTAARETLQGSYMTAGRPDAYMPDLAYYVTDEQFGYVAFVSGKMVREKPAACFYLGAFFAESLILAETGNSVGAIQVAGTAQPSQLPFFVAACDYTLIGEELFAASAYLSGSPEELGSLKGQDVGKIIAAIGMIGGCLWLTFNMWPKI</sequence>
<dbReference type="Pfam" id="PF20539">
    <property type="entry name" value="DUF6754"/>
    <property type="match status" value="1"/>
</dbReference>
<keyword evidence="1" id="KW-0472">Membrane</keyword>
<keyword evidence="2" id="KW-0732">Signal</keyword>
<reference evidence="5" key="1">
    <citation type="submission" date="2011-02" db="EMBL/GenBank/DDBJ databases">
        <title>The complete genome of Planctomyces brasiliensis DSM 5305.</title>
        <authorList>
            <person name="Lucas S."/>
            <person name="Copeland A."/>
            <person name="Lapidus A."/>
            <person name="Bruce D."/>
            <person name="Goodwin L."/>
            <person name="Pitluck S."/>
            <person name="Kyrpides N."/>
            <person name="Mavromatis K."/>
            <person name="Pagani I."/>
            <person name="Ivanova N."/>
            <person name="Ovchinnikova G."/>
            <person name="Lu M."/>
            <person name="Detter J.C."/>
            <person name="Han C."/>
            <person name="Land M."/>
            <person name="Hauser L."/>
            <person name="Markowitz V."/>
            <person name="Cheng J.-F."/>
            <person name="Hugenholtz P."/>
            <person name="Woyke T."/>
            <person name="Wu D."/>
            <person name="Tindall B."/>
            <person name="Pomrenke H.G."/>
            <person name="Brambilla E."/>
            <person name="Klenk H.-P."/>
            <person name="Eisen J.A."/>
        </authorList>
    </citation>
    <scope>NUCLEOTIDE SEQUENCE [LARGE SCALE GENOMIC DNA]</scope>
    <source>
        <strain evidence="5">ATCC 49424 / DSM 5305 / JCM 21570 / NBRC 103401 / IFAM 1448</strain>
    </source>
</reference>
<evidence type="ECO:0000259" key="3">
    <source>
        <dbReference type="Pfam" id="PF20539"/>
    </source>
</evidence>
<keyword evidence="5" id="KW-1185">Reference proteome</keyword>
<dbReference type="InterPro" id="IPR046642">
    <property type="entry name" value="DUF6754"/>
</dbReference>
<organism evidence="4 5">
    <name type="scientific">Rubinisphaera brasiliensis (strain ATCC 49424 / DSM 5305 / JCM 21570 / IAM 15109 / NBRC 103401 / IFAM 1448)</name>
    <name type="common">Planctomyces brasiliensis</name>
    <dbReference type="NCBI Taxonomy" id="756272"/>
    <lineage>
        <taxon>Bacteria</taxon>
        <taxon>Pseudomonadati</taxon>
        <taxon>Planctomycetota</taxon>
        <taxon>Planctomycetia</taxon>
        <taxon>Planctomycetales</taxon>
        <taxon>Planctomycetaceae</taxon>
        <taxon>Rubinisphaera</taxon>
    </lineage>
</organism>
<evidence type="ECO:0000313" key="5">
    <source>
        <dbReference type="Proteomes" id="UP000006860"/>
    </source>
</evidence>
<keyword evidence="1" id="KW-1133">Transmembrane helix</keyword>
<gene>
    <name evidence="4" type="ordered locus">Plabr_3381</name>
</gene>